<protein>
    <recommendedName>
        <fullName evidence="3">PerC family transcriptional regulator</fullName>
    </recommendedName>
</protein>
<reference evidence="2" key="1">
    <citation type="journal article" date="2009" name="PLoS Genet.">
        <title>Organised genome dynamics in the Escherichia coli species results in highly diverse adaptive paths.</title>
        <authorList>
            <person name="Touchon M."/>
            <person name="Hoede C."/>
            <person name="Tenaillon O."/>
            <person name="Barbe V."/>
            <person name="Baeriswyl S."/>
            <person name="Bidet P."/>
            <person name="Bingen E."/>
            <person name="Bonacorsi S."/>
            <person name="Bouchier C."/>
            <person name="Bouvet O."/>
            <person name="Calteau A."/>
            <person name="Chiapello H."/>
            <person name="Clermont O."/>
            <person name="Cruveiller S."/>
            <person name="Danchin A."/>
            <person name="Diard M."/>
            <person name="Dossat C."/>
            <person name="Karoui M.E."/>
            <person name="Frapy E."/>
            <person name="Garry L."/>
            <person name="Ghigo J.M."/>
            <person name="Gilles A.M."/>
            <person name="Johnson J."/>
            <person name="Le Bouguenec C."/>
            <person name="Lescat M."/>
            <person name="Mangenot S."/>
            <person name="Martinez-Jehanne V."/>
            <person name="Matic I."/>
            <person name="Nassif X."/>
            <person name="Oztas S."/>
            <person name="Petit M.A."/>
            <person name="Pichon C."/>
            <person name="Rouy Z."/>
            <person name="Ruf C.S."/>
            <person name="Schneider D."/>
            <person name="Tourret J."/>
            <person name="Vacherie B."/>
            <person name="Vallenet D."/>
            <person name="Medigue C."/>
            <person name="Rocha E.P.C."/>
            <person name="Denamur E."/>
        </authorList>
    </citation>
    <scope>NUCLEOTIDE SEQUENCE [LARGE SCALE GENOMIC DNA]</scope>
    <source>
        <strain evidence="2">ATCC 35469 / DSM 13698 / BCRC 15582 / CCUG 18766 / IAM 14443 / JCM 21226 / LMG 7866 / NBRC 102419 / NCTC 12128 / CDC 0568-73</strain>
    </source>
</reference>
<organism evidence="1 2">
    <name type="scientific">Escherichia fergusonii (strain ATCC 35469 / DSM 13698 / CCUG 18766 / IAM 14443 / JCM 21226 / LMG 7866 / NBRC 102419 / NCTC 12128 / CDC 0568-73)</name>
    <dbReference type="NCBI Taxonomy" id="585054"/>
    <lineage>
        <taxon>Bacteria</taxon>
        <taxon>Pseudomonadati</taxon>
        <taxon>Pseudomonadota</taxon>
        <taxon>Gammaproteobacteria</taxon>
        <taxon>Enterobacterales</taxon>
        <taxon>Enterobacteriaceae</taxon>
        <taxon>Escherichia</taxon>
    </lineage>
</organism>
<accession>B7LP67</accession>
<proteinExistence type="predicted"/>
<sequence length="62" mass="7203">MSGISDSKAEALEARGLYRRAADRWLDVMMLSTDADDRRQARQCRERCLRNAQRPQVTYRGT</sequence>
<gene>
    <name evidence="1" type="ordered locus">EFER_2789</name>
</gene>
<dbReference type="KEGG" id="efe:EFER_2789"/>
<dbReference type="HOGENOM" id="CLU_2897430_0_0_6"/>
<dbReference type="GeneID" id="75056176"/>
<dbReference type="Pfam" id="PF06069">
    <property type="entry name" value="PerC"/>
    <property type="match status" value="1"/>
</dbReference>
<name>B7LP67_ESCF3</name>
<dbReference type="EMBL" id="CU928158">
    <property type="protein sequence ID" value="CAQ90283.1"/>
    <property type="molecule type" value="Genomic_DNA"/>
</dbReference>
<dbReference type="RefSeq" id="WP_015953670.1">
    <property type="nucleotide sequence ID" value="NC_011740.1"/>
</dbReference>
<dbReference type="InterPro" id="IPR024684">
    <property type="entry name" value="Tscrpt_act_PerC/SfV_Orf40"/>
</dbReference>
<dbReference type="Proteomes" id="UP000000745">
    <property type="component" value="Chromosome"/>
</dbReference>
<dbReference type="AlphaFoldDB" id="B7LP67"/>
<evidence type="ECO:0000313" key="1">
    <source>
        <dbReference type="EMBL" id="CAQ90283.1"/>
    </source>
</evidence>
<keyword evidence="2" id="KW-1185">Reference proteome</keyword>
<evidence type="ECO:0000313" key="2">
    <source>
        <dbReference type="Proteomes" id="UP000000745"/>
    </source>
</evidence>
<evidence type="ECO:0008006" key="3">
    <source>
        <dbReference type="Google" id="ProtNLM"/>
    </source>
</evidence>